<keyword evidence="2" id="KW-1185">Reference proteome</keyword>
<protein>
    <submittedName>
        <fullName evidence="1">Uncharacterized protein</fullName>
    </submittedName>
</protein>
<organism evidence="1 2">
    <name type="scientific">Caerostris extrusa</name>
    <name type="common">Bark spider</name>
    <name type="synonym">Caerostris bankana</name>
    <dbReference type="NCBI Taxonomy" id="172846"/>
    <lineage>
        <taxon>Eukaryota</taxon>
        <taxon>Metazoa</taxon>
        <taxon>Ecdysozoa</taxon>
        <taxon>Arthropoda</taxon>
        <taxon>Chelicerata</taxon>
        <taxon>Arachnida</taxon>
        <taxon>Araneae</taxon>
        <taxon>Araneomorphae</taxon>
        <taxon>Entelegynae</taxon>
        <taxon>Araneoidea</taxon>
        <taxon>Araneidae</taxon>
        <taxon>Caerostris</taxon>
    </lineage>
</organism>
<evidence type="ECO:0000313" key="1">
    <source>
        <dbReference type="EMBL" id="GIY70881.1"/>
    </source>
</evidence>
<dbReference type="AlphaFoldDB" id="A0AAV4VKA7"/>
<reference evidence="1 2" key="1">
    <citation type="submission" date="2021-06" db="EMBL/GenBank/DDBJ databases">
        <title>Caerostris extrusa draft genome.</title>
        <authorList>
            <person name="Kono N."/>
            <person name="Arakawa K."/>
        </authorList>
    </citation>
    <scope>NUCLEOTIDE SEQUENCE [LARGE SCALE GENOMIC DNA]</scope>
</reference>
<dbReference type="Proteomes" id="UP001054945">
    <property type="component" value="Unassembled WGS sequence"/>
</dbReference>
<sequence length="193" mass="21474">MGCRTTPTTWRATLPQLLLGGCDRVPLPRTRLPQHQMVGPTAHHLLLHGGVLHRLRGHAACAARRGLAEHHPGDGGQVLRDGLLLAALPLHHRGLPHSGAKHRPWLLLHVRQIRVHPRPFLQGAALKEDLTVRLKPSKKRFSRDVLGLSTNKYEKNLGLDSLVGFGTYYCNSGPNALFTRPLCFGLIKYRDIH</sequence>
<dbReference type="EMBL" id="BPLR01014730">
    <property type="protein sequence ID" value="GIY70881.1"/>
    <property type="molecule type" value="Genomic_DNA"/>
</dbReference>
<gene>
    <name evidence="1" type="ORF">CEXT_396011</name>
</gene>
<dbReference type="PROSITE" id="PS51257">
    <property type="entry name" value="PROKAR_LIPOPROTEIN"/>
    <property type="match status" value="1"/>
</dbReference>
<comment type="caution">
    <text evidence="1">The sequence shown here is derived from an EMBL/GenBank/DDBJ whole genome shotgun (WGS) entry which is preliminary data.</text>
</comment>
<name>A0AAV4VKA7_CAEEX</name>
<evidence type="ECO:0000313" key="2">
    <source>
        <dbReference type="Proteomes" id="UP001054945"/>
    </source>
</evidence>
<accession>A0AAV4VKA7</accession>
<proteinExistence type="predicted"/>